<comment type="caution">
    <text evidence="1">The sequence shown here is derived from an EMBL/GenBank/DDBJ whole genome shotgun (WGS) entry which is preliminary data.</text>
</comment>
<dbReference type="Proteomes" id="UP000477980">
    <property type="component" value="Unassembled WGS sequence"/>
</dbReference>
<proteinExistence type="predicted"/>
<reference evidence="1 2" key="1">
    <citation type="submission" date="2019-09" db="EMBL/GenBank/DDBJ databases">
        <title>Distinct polysaccharide growth profiles of human intestinal Prevotella copri isolates.</title>
        <authorList>
            <person name="Fehlner-Peach H."/>
            <person name="Magnabosco C."/>
            <person name="Raghavan V."/>
            <person name="Scher J.U."/>
            <person name="Tett A."/>
            <person name="Cox L.M."/>
            <person name="Gottsegen C."/>
            <person name="Watters A."/>
            <person name="Wiltshire- Gordon J.D."/>
            <person name="Segata N."/>
            <person name="Bonneau R."/>
            <person name="Littman D.R."/>
        </authorList>
    </citation>
    <scope>NUCLEOTIDE SEQUENCE [LARGE SCALE GENOMIC DNA]</scope>
    <source>
        <strain evidence="2">iAA917</strain>
    </source>
</reference>
<sequence>MIYIQQLDERLRRLYCTTRAIIIGKHGVAAVRASIHISKNIIYRGIRKVNGKTNPSSGTVCIVGGGRKVILDEHPEYLVLFDEIVQKHMVGHPQDDSVRWLDLSVAQIIQIFKEHGKSISPYIALLPMNISL</sequence>
<gene>
    <name evidence="1" type="ORF">F7D25_12950</name>
</gene>
<accession>A0A6G1VR16</accession>
<evidence type="ECO:0000313" key="2">
    <source>
        <dbReference type="Proteomes" id="UP000477980"/>
    </source>
</evidence>
<organism evidence="1 2">
    <name type="scientific">Segatella copri</name>
    <dbReference type="NCBI Taxonomy" id="165179"/>
    <lineage>
        <taxon>Bacteria</taxon>
        <taxon>Pseudomonadati</taxon>
        <taxon>Bacteroidota</taxon>
        <taxon>Bacteroidia</taxon>
        <taxon>Bacteroidales</taxon>
        <taxon>Prevotellaceae</taxon>
        <taxon>Segatella</taxon>
    </lineage>
</organism>
<dbReference type="RefSeq" id="WP_153090915.1">
    <property type="nucleotide sequence ID" value="NZ_VZAH01000124.1"/>
</dbReference>
<name>A0A6G1VR16_9BACT</name>
<evidence type="ECO:0000313" key="1">
    <source>
        <dbReference type="EMBL" id="MQP15298.1"/>
    </source>
</evidence>
<dbReference type="EMBL" id="VZAH01000124">
    <property type="protein sequence ID" value="MQP15298.1"/>
    <property type="molecule type" value="Genomic_DNA"/>
</dbReference>
<dbReference type="AlphaFoldDB" id="A0A6G1VR16"/>
<dbReference type="OrthoDB" id="8782691at2"/>
<protein>
    <submittedName>
        <fullName evidence="1">Uncharacterized protein</fullName>
    </submittedName>
</protein>